<proteinExistence type="predicted"/>
<organism evidence="4 5">
    <name type="scientific">Merdimonas faecis</name>
    <dbReference type="NCBI Taxonomy" id="1653435"/>
    <lineage>
        <taxon>Bacteria</taxon>
        <taxon>Bacillati</taxon>
        <taxon>Bacillota</taxon>
        <taxon>Clostridia</taxon>
        <taxon>Lachnospirales</taxon>
        <taxon>Lachnospiraceae</taxon>
        <taxon>Merdimonas</taxon>
    </lineage>
</organism>
<reference evidence="4" key="2">
    <citation type="submission" date="2021-09" db="EMBL/GenBank/DDBJ databases">
        <authorList>
            <person name="Gilroy R."/>
        </authorList>
    </citation>
    <scope>NUCLEOTIDE SEQUENCE</scope>
    <source>
        <strain evidence="4">USAMLcec4-12693</strain>
    </source>
</reference>
<name>A0A9D2VYL4_9FIRM</name>
<dbReference type="RefSeq" id="WP_087200785.1">
    <property type="nucleotide sequence ID" value="NZ_DYXE01000074.1"/>
</dbReference>
<reference evidence="4" key="1">
    <citation type="journal article" date="2021" name="PeerJ">
        <title>Extensive microbial diversity within the chicken gut microbiome revealed by metagenomics and culture.</title>
        <authorList>
            <person name="Gilroy R."/>
            <person name="Ravi A."/>
            <person name="Getino M."/>
            <person name="Pursley I."/>
            <person name="Horton D.L."/>
            <person name="Alikhan N.F."/>
            <person name="Baker D."/>
            <person name="Gharbi K."/>
            <person name="Hall N."/>
            <person name="Watson M."/>
            <person name="Adriaenssens E.M."/>
            <person name="Foster-Nyarko E."/>
            <person name="Jarju S."/>
            <person name="Secka A."/>
            <person name="Antonio M."/>
            <person name="Oren A."/>
            <person name="Chaudhuri R.R."/>
            <person name="La Ragione R."/>
            <person name="Hildebrand F."/>
            <person name="Pallen M.J."/>
        </authorList>
    </citation>
    <scope>NUCLEOTIDE SEQUENCE</scope>
    <source>
        <strain evidence="4">USAMLcec4-12693</strain>
    </source>
</reference>
<dbReference type="EMBL" id="DYXE01000074">
    <property type="protein sequence ID" value="HJH50248.1"/>
    <property type="molecule type" value="Genomic_DNA"/>
</dbReference>
<dbReference type="InterPro" id="IPR023365">
    <property type="entry name" value="Sortase_dom-sf"/>
</dbReference>
<accession>A0A9D2VYL4</accession>
<evidence type="ECO:0000256" key="1">
    <source>
        <dbReference type="ARBA" id="ARBA00022801"/>
    </source>
</evidence>
<dbReference type="AlphaFoldDB" id="A0A9D2VYL4"/>
<protein>
    <submittedName>
        <fullName evidence="4">Class B sortase</fullName>
        <ecNumber evidence="4">3.4.22.71</ecNumber>
    </submittedName>
</protein>
<sequence length="262" mass="29847">MKKGERLLLLAGILLSIGVLIFSVWKLRGIYGEYQEGEDTYEELSAFVEEPEDTPEDETDEPEAEPSGYLQIDFAGLQAVNPDVIAWIDIPGLSVSYPVVQRNDNAYYLHHLITGEYNSSGSIFADCHNQPDFTDQNTIIYGHNMKNGSMFGTLSHYQDQALWEENPYFYLYVPGKVLEYQIFSCYAGYVGSEAYTYAFPEADDFQNFLGKIRSYAGYDTGVEVAETDRVVTLSTCVSSRRDYRYIVHGKLKKVMDNERNIR</sequence>
<feature type="transmembrane region" description="Helical" evidence="3">
    <location>
        <begin position="7"/>
        <end position="25"/>
    </location>
</feature>
<comment type="caution">
    <text evidence="4">The sequence shown here is derived from an EMBL/GenBank/DDBJ whole genome shotgun (WGS) entry which is preliminary data.</text>
</comment>
<keyword evidence="1 4" id="KW-0378">Hydrolase</keyword>
<dbReference type="Proteomes" id="UP000813420">
    <property type="component" value="Unassembled WGS sequence"/>
</dbReference>
<evidence type="ECO:0000256" key="2">
    <source>
        <dbReference type="PIRSR" id="PIRSR605754-1"/>
    </source>
</evidence>
<feature type="active site" description="Acyl-thioester intermediate" evidence="2">
    <location>
        <position position="236"/>
    </location>
</feature>
<dbReference type="EC" id="3.4.22.71" evidence="4"/>
<keyword evidence="3" id="KW-1133">Transmembrane helix</keyword>
<evidence type="ECO:0000313" key="4">
    <source>
        <dbReference type="EMBL" id="HJH50248.1"/>
    </source>
</evidence>
<evidence type="ECO:0000313" key="5">
    <source>
        <dbReference type="Proteomes" id="UP000813420"/>
    </source>
</evidence>
<dbReference type="Pfam" id="PF04203">
    <property type="entry name" value="Sortase"/>
    <property type="match status" value="1"/>
</dbReference>
<dbReference type="InterPro" id="IPR005754">
    <property type="entry name" value="Sortase"/>
</dbReference>
<dbReference type="CDD" id="cd05826">
    <property type="entry name" value="Sortase_B"/>
    <property type="match status" value="1"/>
</dbReference>
<keyword evidence="3" id="KW-0472">Membrane</keyword>
<dbReference type="GO" id="GO:0016787">
    <property type="term" value="F:hydrolase activity"/>
    <property type="evidence" value="ECO:0007669"/>
    <property type="project" value="UniProtKB-KW"/>
</dbReference>
<dbReference type="SUPFAM" id="SSF63817">
    <property type="entry name" value="Sortase"/>
    <property type="match status" value="1"/>
</dbReference>
<dbReference type="Gene3D" id="2.40.260.10">
    <property type="entry name" value="Sortase"/>
    <property type="match status" value="1"/>
</dbReference>
<feature type="active site" description="Proton donor/acceptor" evidence="2">
    <location>
        <position position="143"/>
    </location>
</feature>
<gene>
    <name evidence="4" type="primary">srtB</name>
    <name evidence="4" type="ORF">K8V39_08295</name>
</gene>
<dbReference type="InterPro" id="IPR009835">
    <property type="entry name" value="SrtB"/>
</dbReference>
<keyword evidence="3" id="KW-0812">Transmembrane</keyword>
<dbReference type="NCBIfam" id="TIGR03064">
    <property type="entry name" value="sortase_srtB"/>
    <property type="match status" value="1"/>
</dbReference>
<evidence type="ECO:0000256" key="3">
    <source>
        <dbReference type="SAM" id="Phobius"/>
    </source>
</evidence>